<comment type="caution">
    <text evidence="2">The sequence shown here is derived from an EMBL/GenBank/DDBJ whole genome shotgun (WGS) entry which is preliminary data.</text>
</comment>
<sequence>MTEQHPPRALRWALRFHPAAYRAEHEAELSAIYVEATEGVGSLGRLREALDVAGHGLRQRTGLGSDRTAGQVLAHAAPLAAAVATGGSVANLLWLVNPDVRTLPSSSLAGALVFADQIFVSLLWLATLAAIWTGRWSLARALVVPATALRLADLPLLLFAHFDFHGAYTGAVMNLTMPLLTGAVVLAAPRDLLGTSRPQRVAITSVTVLAVLMTAAQLINIYYPPLGPRLTHMLWAGVLAVALLFNRRHRLLAAGLAVAALPTALQVTVPLHPFSPAGAFSLFLVLVSGTVPLLRARRNPAPR</sequence>
<feature type="transmembrane region" description="Helical" evidence="1">
    <location>
        <begin position="229"/>
        <end position="245"/>
    </location>
</feature>
<keyword evidence="1" id="KW-0472">Membrane</keyword>
<keyword evidence="3" id="KW-1185">Reference proteome</keyword>
<name>A0ABU2U9D2_9ACTN</name>
<dbReference type="Proteomes" id="UP001183809">
    <property type="component" value="Unassembled WGS sequence"/>
</dbReference>
<gene>
    <name evidence="2" type="ORF">RM764_43030</name>
</gene>
<feature type="transmembrane region" description="Helical" evidence="1">
    <location>
        <begin position="108"/>
        <end position="130"/>
    </location>
</feature>
<keyword evidence="1" id="KW-0812">Transmembrane</keyword>
<feature type="transmembrane region" description="Helical" evidence="1">
    <location>
        <begin position="201"/>
        <end position="223"/>
    </location>
</feature>
<reference evidence="3" key="1">
    <citation type="submission" date="2023-07" db="EMBL/GenBank/DDBJ databases">
        <title>30 novel species of actinomycetes from the DSMZ collection.</title>
        <authorList>
            <person name="Nouioui I."/>
        </authorList>
    </citation>
    <scope>NUCLEOTIDE SEQUENCE [LARGE SCALE GENOMIC DNA]</scope>
    <source>
        <strain evidence="3">DSM 41699</strain>
    </source>
</reference>
<protein>
    <submittedName>
        <fullName evidence="2">Uncharacterized protein</fullName>
    </submittedName>
</protein>
<evidence type="ECO:0000256" key="1">
    <source>
        <dbReference type="SAM" id="Phobius"/>
    </source>
</evidence>
<dbReference type="RefSeq" id="WP_311701062.1">
    <property type="nucleotide sequence ID" value="NZ_JAVREY010000120.1"/>
</dbReference>
<feature type="transmembrane region" description="Helical" evidence="1">
    <location>
        <begin position="252"/>
        <end position="271"/>
    </location>
</feature>
<feature type="transmembrane region" description="Helical" evidence="1">
    <location>
        <begin position="72"/>
        <end position="96"/>
    </location>
</feature>
<evidence type="ECO:0000313" key="2">
    <source>
        <dbReference type="EMBL" id="MDT0469636.1"/>
    </source>
</evidence>
<dbReference type="EMBL" id="JAVREY010000120">
    <property type="protein sequence ID" value="MDT0469636.1"/>
    <property type="molecule type" value="Genomic_DNA"/>
</dbReference>
<accession>A0ABU2U9D2</accession>
<keyword evidence="1" id="KW-1133">Transmembrane helix</keyword>
<feature type="transmembrane region" description="Helical" evidence="1">
    <location>
        <begin position="168"/>
        <end position="189"/>
    </location>
</feature>
<proteinExistence type="predicted"/>
<organism evidence="2 3">
    <name type="scientific">Streptomyces gibsoniae</name>
    <dbReference type="NCBI Taxonomy" id="3075529"/>
    <lineage>
        <taxon>Bacteria</taxon>
        <taxon>Bacillati</taxon>
        <taxon>Actinomycetota</taxon>
        <taxon>Actinomycetes</taxon>
        <taxon>Kitasatosporales</taxon>
        <taxon>Streptomycetaceae</taxon>
        <taxon>Streptomyces</taxon>
    </lineage>
</organism>
<feature type="transmembrane region" description="Helical" evidence="1">
    <location>
        <begin position="277"/>
        <end position="294"/>
    </location>
</feature>
<evidence type="ECO:0000313" key="3">
    <source>
        <dbReference type="Proteomes" id="UP001183809"/>
    </source>
</evidence>